<proteinExistence type="inferred from homology"/>
<dbReference type="SMART" id="SM00450">
    <property type="entry name" value="RHOD"/>
    <property type="match status" value="1"/>
</dbReference>
<dbReference type="InterPro" id="IPR001763">
    <property type="entry name" value="Rhodanese-like_dom"/>
</dbReference>
<protein>
    <recommendedName>
        <fullName evidence="6">M-phase inducer phosphatase</fullName>
        <ecNumber evidence="6">3.1.3.48</ecNumber>
    </recommendedName>
</protein>
<evidence type="ECO:0000259" key="7">
    <source>
        <dbReference type="PROSITE" id="PS50206"/>
    </source>
</evidence>
<organism evidence="9 10">
    <name type="scientific">Helobdella robusta</name>
    <name type="common">Californian leech</name>
    <dbReference type="NCBI Taxonomy" id="6412"/>
    <lineage>
        <taxon>Eukaryota</taxon>
        <taxon>Metazoa</taxon>
        <taxon>Spiralia</taxon>
        <taxon>Lophotrochozoa</taxon>
        <taxon>Annelida</taxon>
        <taxon>Clitellata</taxon>
        <taxon>Hirudinea</taxon>
        <taxon>Rhynchobdellida</taxon>
        <taxon>Glossiphoniidae</taxon>
        <taxon>Helobdella</taxon>
    </lineage>
</organism>
<dbReference type="GO" id="GO:0005634">
    <property type="term" value="C:nucleus"/>
    <property type="evidence" value="ECO:0000318"/>
    <property type="project" value="GO_Central"/>
</dbReference>
<keyword evidence="2 6" id="KW-0132">Cell division</keyword>
<evidence type="ECO:0000256" key="4">
    <source>
        <dbReference type="ARBA" id="ARBA00022912"/>
    </source>
</evidence>
<dbReference type="PANTHER" id="PTHR10828">
    <property type="entry name" value="M-PHASE INDUCER PHOSPHATASE DUAL SPECIFICITY PHOSPHATASE CDC25"/>
    <property type="match status" value="1"/>
</dbReference>
<evidence type="ECO:0000256" key="2">
    <source>
        <dbReference type="ARBA" id="ARBA00022618"/>
    </source>
</evidence>
<dbReference type="HOGENOM" id="CLU_664449_0_0_1"/>
<dbReference type="InterPro" id="IPR036873">
    <property type="entry name" value="Rhodanese-like_dom_sf"/>
</dbReference>
<evidence type="ECO:0000256" key="1">
    <source>
        <dbReference type="ARBA" id="ARBA00011065"/>
    </source>
</evidence>
<dbReference type="FunFam" id="3.40.250.10:FF:000036">
    <property type="entry name" value="M-phase inducer phosphatase"/>
    <property type="match status" value="1"/>
</dbReference>
<dbReference type="GO" id="GO:0110032">
    <property type="term" value="P:positive regulation of G2/MI transition of meiotic cell cycle"/>
    <property type="evidence" value="ECO:0000318"/>
    <property type="project" value="GO_Central"/>
</dbReference>
<reference evidence="8 10" key="2">
    <citation type="journal article" date="2013" name="Nature">
        <title>Insights into bilaterian evolution from three spiralian genomes.</title>
        <authorList>
            <person name="Simakov O."/>
            <person name="Marletaz F."/>
            <person name="Cho S.J."/>
            <person name="Edsinger-Gonzales E."/>
            <person name="Havlak P."/>
            <person name="Hellsten U."/>
            <person name="Kuo D.H."/>
            <person name="Larsson T."/>
            <person name="Lv J."/>
            <person name="Arendt D."/>
            <person name="Savage R."/>
            <person name="Osoegawa K."/>
            <person name="de Jong P."/>
            <person name="Grimwood J."/>
            <person name="Chapman J.A."/>
            <person name="Shapiro H."/>
            <person name="Aerts A."/>
            <person name="Otillar R.P."/>
            <person name="Terry A.Y."/>
            <person name="Boore J.L."/>
            <person name="Grigoriev I.V."/>
            <person name="Lindberg D.R."/>
            <person name="Seaver E.C."/>
            <person name="Weisblat D.A."/>
            <person name="Putnam N.H."/>
            <person name="Rokhsar D.S."/>
        </authorList>
    </citation>
    <scope>NUCLEOTIDE SEQUENCE</scope>
</reference>
<evidence type="ECO:0000256" key="3">
    <source>
        <dbReference type="ARBA" id="ARBA00022801"/>
    </source>
</evidence>
<dbReference type="OrthoDB" id="9999371at2759"/>
<dbReference type="GO" id="GO:0009794">
    <property type="term" value="P:regulation of mitotic cell cycle, embryonic"/>
    <property type="evidence" value="ECO:0007669"/>
    <property type="project" value="UniProtKB-ARBA"/>
</dbReference>
<dbReference type="CTD" id="20195807"/>
<keyword evidence="5 6" id="KW-0131">Cell cycle</keyword>
<comment type="catalytic activity">
    <reaction evidence="6">
        <text>O-phospho-L-tyrosyl-[protein] + H2O = L-tyrosyl-[protein] + phosphate</text>
        <dbReference type="Rhea" id="RHEA:10684"/>
        <dbReference type="Rhea" id="RHEA-COMP:10136"/>
        <dbReference type="Rhea" id="RHEA-COMP:20101"/>
        <dbReference type="ChEBI" id="CHEBI:15377"/>
        <dbReference type="ChEBI" id="CHEBI:43474"/>
        <dbReference type="ChEBI" id="CHEBI:46858"/>
        <dbReference type="ChEBI" id="CHEBI:61978"/>
        <dbReference type="EC" id="3.1.3.48"/>
    </reaction>
</comment>
<reference evidence="9" key="3">
    <citation type="submission" date="2015-06" db="UniProtKB">
        <authorList>
            <consortium name="EnsemblMetazoa"/>
        </authorList>
    </citation>
    <scope>IDENTIFICATION</scope>
</reference>
<dbReference type="PROSITE" id="PS50206">
    <property type="entry name" value="RHODANESE_3"/>
    <property type="match status" value="1"/>
</dbReference>
<feature type="domain" description="Rhodanese" evidence="7">
    <location>
        <begin position="183"/>
        <end position="293"/>
    </location>
</feature>
<dbReference type="eggNOG" id="KOG3772">
    <property type="taxonomic scope" value="Eukaryota"/>
</dbReference>
<dbReference type="EMBL" id="KB095858">
    <property type="protein sequence ID" value="ESO10746.1"/>
    <property type="molecule type" value="Genomic_DNA"/>
</dbReference>
<evidence type="ECO:0000313" key="8">
    <source>
        <dbReference type="EMBL" id="ESO10746.1"/>
    </source>
</evidence>
<evidence type="ECO:0000256" key="5">
    <source>
        <dbReference type="ARBA" id="ARBA00023306"/>
    </source>
</evidence>
<dbReference type="Gene3D" id="3.40.250.10">
    <property type="entry name" value="Rhodanese-like domain"/>
    <property type="match status" value="1"/>
</dbReference>
<dbReference type="GeneID" id="20195807"/>
<keyword evidence="10" id="KW-1185">Reference proteome</keyword>
<name>T1EGV7_HELRO</name>
<dbReference type="GO" id="GO:0010971">
    <property type="term" value="P:positive regulation of G2/M transition of mitotic cell cycle"/>
    <property type="evidence" value="ECO:0000318"/>
    <property type="project" value="GO_Central"/>
</dbReference>
<evidence type="ECO:0000313" key="9">
    <source>
        <dbReference type="EnsemblMetazoa" id="HelroP122766"/>
    </source>
</evidence>
<comment type="similarity">
    <text evidence="1 6">Belongs to the MPI phosphatase family.</text>
</comment>
<gene>
    <name evidence="9" type="primary">20195807</name>
    <name evidence="8" type="ORF">HELRODRAFT_122766</name>
</gene>
<dbReference type="GO" id="GO:0000086">
    <property type="term" value="P:G2/M transition of mitotic cell cycle"/>
    <property type="evidence" value="ECO:0000318"/>
    <property type="project" value="GO_Central"/>
</dbReference>
<accession>T1EGV7</accession>
<dbReference type="EC" id="3.1.3.48" evidence="6"/>
<dbReference type="EnsemblMetazoa" id="HelroT122766">
    <property type="protein sequence ID" value="HelroP122766"/>
    <property type="gene ID" value="HelroG122766"/>
</dbReference>
<dbReference type="STRING" id="6412.T1EGV7"/>
<dbReference type="GO" id="GO:0051301">
    <property type="term" value="P:cell division"/>
    <property type="evidence" value="ECO:0007669"/>
    <property type="project" value="UniProtKB-UniRule"/>
</dbReference>
<sequence length="334" mass="38910">CSTPKKTLFDDNFVEMKSPAIGKFLVEAVEPPMICESPSAIDRRRIFGRETSSSNLPMSPMSFSPKNLLTKQIIHQNAPTSLMNKQPMKRNSLVPKKLSLDEINVRKNFLKRDNPHLNKFRKCHSKVETVKKYLDEEDENANLIADFSAPYILPLIEGGKQSDLKAISHDTLSDVLLGKYDDCMNSFTIIDCRYPYEYNGGHIIGAKNFYTKDSIFNEFISSNINLSSTNKEKNILIFYCEFSSERGPKMCRYLRNEDREWNQENYPRLFHPEIYLLENGYKEFFNNHRGLCEPSSYKPMLHEDNADDLIRYKAESKMYVDRFEKRSNSRVLSR</sequence>
<dbReference type="AlphaFoldDB" id="T1EGV7"/>
<dbReference type="KEGG" id="hro:HELRODRAFT_122766"/>
<keyword evidence="3 6" id="KW-0378">Hydrolase</keyword>
<dbReference type="EMBL" id="AMQM01002738">
    <property type="status" value="NOT_ANNOTATED_CDS"/>
    <property type="molecule type" value="Genomic_DNA"/>
</dbReference>
<dbReference type="InParanoid" id="T1EGV7"/>
<dbReference type="CDD" id="cd01530">
    <property type="entry name" value="Cdc25"/>
    <property type="match status" value="1"/>
</dbReference>
<evidence type="ECO:0000313" key="10">
    <source>
        <dbReference type="Proteomes" id="UP000015101"/>
    </source>
</evidence>
<dbReference type="FunCoup" id="T1EGV7">
    <property type="interactions" value="345"/>
</dbReference>
<dbReference type="GO" id="GO:0005737">
    <property type="term" value="C:cytoplasm"/>
    <property type="evidence" value="ECO:0000318"/>
    <property type="project" value="GO_Central"/>
</dbReference>
<dbReference type="SUPFAM" id="SSF52821">
    <property type="entry name" value="Rhodanese/Cell cycle control phosphatase"/>
    <property type="match status" value="1"/>
</dbReference>
<dbReference type="Pfam" id="PF00581">
    <property type="entry name" value="Rhodanese"/>
    <property type="match status" value="1"/>
</dbReference>
<dbReference type="PANTHER" id="PTHR10828:SF76">
    <property type="entry name" value="M-PHASE INDUCER PHOSPHATASE"/>
    <property type="match status" value="1"/>
</dbReference>
<dbReference type="RefSeq" id="XP_009011015.1">
    <property type="nucleotide sequence ID" value="XM_009012767.1"/>
</dbReference>
<dbReference type="GO" id="GO:0032502">
    <property type="term" value="P:developmental process"/>
    <property type="evidence" value="ECO:0007669"/>
    <property type="project" value="UniProtKB-ARBA"/>
</dbReference>
<dbReference type="PRINTS" id="PR00716">
    <property type="entry name" value="MPIPHPHTASE"/>
</dbReference>
<comment type="function">
    <text evidence="6">Tyrosine protein phosphatase which functions as a dosage-dependent inducer of mitotic progression.</text>
</comment>
<reference evidence="10" key="1">
    <citation type="submission" date="2012-12" db="EMBL/GenBank/DDBJ databases">
        <authorList>
            <person name="Hellsten U."/>
            <person name="Grimwood J."/>
            <person name="Chapman J.A."/>
            <person name="Shapiro H."/>
            <person name="Aerts A."/>
            <person name="Otillar R.P."/>
            <person name="Terry A.Y."/>
            <person name="Boore J.L."/>
            <person name="Simakov O."/>
            <person name="Marletaz F."/>
            <person name="Cho S.-J."/>
            <person name="Edsinger-Gonzales E."/>
            <person name="Havlak P."/>
            <person name="Kuo D.-H."/>
            <person name="Larsson T."/>
            <person name="Lv J."/>
            <person name="Arendt D."/>
            <person name="Savage R."/>
            <person name="Osoegawa K."/>
            <person name="de Jong P."/>
            <person name="Lindberg D.R."/>
            <person name="Seaver E.C."/>
            <person name="Weisblat D.A."/>
            <person name="Putnam N.H."/>
            <person name="Grigoriev I.V."/>
            <person name="Rokhsar D.S."/>
        </authorList>
    </citation>
    <scope>NUCLEOTIDE SEQUENCE</scope>
</reference>
<keyword evidence="4 6" id="KW-0904">Protein phosphatase</keyword>
<evidence type="ECO:0000256" key="6">
    <source>
        <dbReference type="RuleBase" id="RU368028"/>
    </source>
</evidence>
<keyword evidence="6" id="KW-0498">Mitosis</keyword>
<dbReference type="GO" id="GO:0004725">
    <property type="term" value="F:protein tyrosine phosphatase activity"/>
    <property type="evidence" value="ECO:0000318"/>
    <property type="project" value="GO_Central"/>
</dbReference>
<dbReference type="InterPro" id="IPR000751">
    <property type="entry name" value="MPI_Phosphatase"/>
</dbReference>
<dbReference type="Proteomes" id="UP000015101">
    <property type="component" value="Unassembled WGS sequence"/>
</dbReference>